<dbReference type="SMART" id="SM00926">
    <property type="entry name" value="Molybdop_Fe4S4"/>
    <property type="match status" value="1"/>
</dbReference>
<dbReference type="Gene3D" id="3.30.2070.10">
    <property type="entry name" value="Formate dehydrogenase/DMSO reductase"/>
    <property type="match status" value="1"/>
</dbReference>
<organism evidence="9 10">
    <name type="scientific">Anaerosolibacter carboniphilus</name>
    <dbReference type="NCBI Taxonomy" id="1417629"/>
    <lineage>
        <taxon>Bacteria</taxon>
        <taxon>Bacillati</taxon>
        <taxon>Bacillota</taxon>
        <taxon>Clostridia</taxon>
        <taxon>Peptostreptococcales</taxon>
        <taxon>Thermotaleaceae</taxon>
        <taxon>Anaerosolibacter</taxon>
    </lineage>
</organism>
<comment type="cofactor">
    <cofactor evidence="1">
        <name>Mo-bis(molybdopterin guanine dinucleotide)</name>
        <dbReference type="ChEBI" id="CHEBI:60539"/>
    </cofactor>
</comment>
<dbReference type="Gene3D" id="2.40.40.20">
    <property type="match status" value="1"/>
</dbReference>
<reference evidence="9 10" key="1">
    <citation type="submission" date="2020-08" db="EMBL/GenBank/DDBJ databases">
        <title>Genomic Encyclopedia of Type Strains, Phase IV (KMG-IV): sequencing the most valuable type-strain genomes for metagenomic binning, comparative biology and taxonomic classification.</title>
        <authorList>
            <person name="Goeker M."/>
        </authorList>
    </citation>
    <scope>NUCLEOTIDE SEQUENCE [LARGE SCALE GENOMIC DNA]</scope>
    <source>
        <strain evidence="9 10">DSM 103526</strain>
    </source>
</reference>
<dbReference type="InterPro" id="IPR006657">
    <property type="entry name" value="MoPterin_dinucl-bd_dom"/>
</dbReference>
<dbReference type="SUPFAM" id="SSF50692">
    <property type="entry name" value="ADC-like"/>
    <property type="match status" value="1"/>
</dbReference>
<evidence type="ECO:0000256" key="5">
    <source>
        <dbReference type="ARBA" id="ARBA00023002"/>
    </source>
</evidence>
<evidence type="ECO:0000256" key="4">
    <source>
        <dbReference type="ARBA" id="ARBA00022723"/>
    </source>
</evidence>
<proteinExistence type="inferred from homology"/>
<evidence type="ECO:0000313" key="9">
    <source>
        <dbReference type="EMBL" id="MBB6217130.1"/>
    </source>
</evidence>
<dbReference type="GO" id="GO:0051536">
    <property type="term" value="F:iron-sulfur cluster binding"/>
    <property type="evidence" value="ECO:0007669"/>
    <property type="project" value="UniProtKB-KW"/>
</dbReference>
<dbReference type="Gene3D" id="2.20.25.90">
    <property type="entry name" value="ADC-like domains"/>
    <property type="match status" value="1"/>
</dbReference>
<dbReference type="EMBL" id="JACHEN010000020">
    <property type="protein sequence ID" value="MBB6217130.1"/>
    <property type="molecule type" value="Genomic_DNA"/>
</dbReference>
<evidence type="ECO:0000313" key="10">
    <source>
        <dbReference type="Proteomes" id="UP000579281"/>
    </source>
</evidence>
<gene>
    <name evidence="9" type="ORF">HNQ80_003236</name>
</gene>
<accession>A0A841KYT5</accession>
<dbReference type="GO" id="GO:0016491">
    <property type="term" value="F:oxidoreductase activity"/>
    <property type="evidence" value="ECO:0007669"/>
    <property type="project" value="UniProtKB-KW"/>
</dbReference>
<keyword evidence="4" id="KW-0479">Metal-binding</keyword>
<dbReference type="CDD" id="cd02766">
    <property type="entry name" value="MopB_3"/>
    <property type="match status" value="1"/>
</dbReference>
<dbReference type="GO" id="GO:0046872">
    <property type="term" value="F:metal ion binding"/>
    <property type="evidence" value="ECO:0007669"/>
    <property type="project" value="UniProtKB-KW"/>
</dbReference>
<keyword evidence="10" id="KW-1185">Reference proteome</keyword>
<evidence type="ECO:0000256" key="6">
    <source>
        <dbReference type="ARBA" id="ARBA00023004"/>
    </source>
</evidence>
<dbReference type="GO" id="GO:0043546">
    <property type="term" value="F:molybdopterin cofactor binding"/>
    <property type="evidence" value="ECO:0007669"/>
    <property type="project" value="InterPro"/>
</dbReference>
<dbReference type="RefSeq" id="WP_184311640.1">
    <property type="nucleotide sequence ID" value="NZ_JACHEN010000020.1"/>
</dbReference>
<dbReference type="PROSITE" id="PS51669">
    <property type="entry name" value="4FE4S_MOW_BIS_MGD"/>
    <property type="match status" value="1"/>
</dbReference>
<keyword evidence="6" id="KW-0408">Iron</keyword>
<dbReference type="PANTHER" id="PTHR43742">
    <property type="entry name" value="TRIMETHYLAMINE-N-OXIDE REDUCTASE"/>
    <property type="match status" value="1"/>
</dbReference>
<dbReference type="Pfam" id="PF00384">
    <property type="entry name" value="Molybdopterin"/>
    <property type="match status" value="1"/>
</dbReference>
<dbReference type="Gene3D" id="3.40.228.10">
    <property type="entry name" value="Dimethylsulfoxide Reductase, domain 2"/>
    <property type="match status" value="1"/>
</dbReference>
<dbReference type="InterPro" id="IPR050612">
    <property type="entry name" value="Prok_Mopterin_Oxidored"/>
</dbReference>
<dbReference type="PANTHER" id="PTHR43742:SF6">
    <property type="entry name" value="OXIDOREDUCTASE YYAE-RELATED"/>
    <property type="match status" value="1"/>
</dbReference>
<evidence type="ECO:0000256" key="2">
    <source>
        <dbReference type="ARBA" id="ARBA00010312"/>
    </source>
</evidence>
<protein>
    <submittedName>
        <fullName evidence="9">Anaerobic selenocysteine-containing dehydrogenase</fullName>
    </submittedName>
</protein>
<dbReference type="Proteomes" id="UP000579281">
    <property type="component" value="Unassembled WGS sequence"/>
</dbReference>
<keyword evidence="3" id="KW-0500">Molybdenum</keyword>
<dbReference type="AlphaFoldDB" id="A0A841KYT5"/>
<dbReference type="InterPro" id="IPR009010">
    <property type="entry name" value="Asp_de-COase-like_dom_sf"/>
</dbReference>
<name>A0A841KYT5_9FIRM</name>
<dbReference type="SUPFAM" id="SSF53706">
    <property type="entry name" value="Formate dehydrogenase/DMSO reductase, domains 1-3"/>
    <property type="match status" value="1"/>
</dbReference>
<dbReference type="InterPro" id="IPR006655">
    <property type="entry name" value="Mopterin_OxRdtase_prok_CS"/>
</dbReference>
<keyword evidence="7" id="KW-0411">Iron-sulfur</keyword>
<keyword evidence="5" id="KW-0560">Oxidoreductase</keyword>
<dbReference type="Pfam" id="PF04879">
    <property type="entry name" value="Molybdop_Fe4S4"/>
    <property type="match status" value="1"/>
</dbReference>
<dbReference type="Gene3D" id="3.40.50.740">
    <property type="match status" value="1"/>
</dbReference>
<dbReference type="InterPro" id="IPR006656">
    <property type="entry name" value="Mopterin_OxRdtase"/>
</dbReference>
<dbReference type="PROSITE" id="PS00490">
    <property type="entry name" value="MOLYBDOPTERIN_PROK_2"/>
    <property type="match status" value="1"/>
</dbReference>
<comment type="caution">
    <text evidence="9">The sequence shown here is derived from an EMBL/GenBank/DDBJ whole genome shotgun (WGS) entry which is preliminary data.</text>
</comment>
<feature type="domain" description="4Fe-4S Mo/W bis-MGD-type" evidence="8">
    <location>
        <begin position="3"/>
        <end position="60"/>
    </location>
</feature>
<evidence type="ECO:0000256" key="7">
    <source>
        <dbReference type="ARBA" id="ARBA00023014"/>
    </source>
</evidence>
<evidence type="ECO:0000256" key="3">
    <source>
        <dbReference type="ARBA" id="ARBA00022505"/>
    </source>
</evidence>
<evidence type="ECO:0000256" key="1">
    <source>
        <dbReference type="ARBA" id="ARBA00001942"/>
    </source>
</evidence>
<sequence>MNKEMIKFTCPMDCFDACGMIATVQNGKVIKVEGDPAHPFTKGYVCEKGKRHLERLYHPERLRKPKKRMGDIWIDISWEEAIDEIGNKLLEIKREYGTTAVLHYSDAGYGGLSKSVDKMFFNYYGGVTVSRGGLCWSAGIQGQKYDFGDNQGHHPKDHLNAKTIIIWGRNPYNTNLHLMEYLAQAKKQGTHIVLIDPIRTKTANIASEHIYIKPSTDGALALGMARVIIEESLVDQRYIDQYVKGYEAFKDYVADFTLERVEKITGIDQETIKRLAITYAANKPSCIIIGYGLQRYINGGNNVRCIDALGAITGNIGIQGGGVNYANKSISRYVKGEVVKSEGFIKNQRTYSKTKLGEFLESVQEPTIKCIFVTKSNPLVQVPNISRTMEAFAKVDFKVVVDMFMTDTAKLADIVLPCTSILEEEDLIYSSMFSPYISYSAKAVAPPDGIIGEYEFFRRLAIKLGLEEYPDIGQGEFLERAIQPLMNTFEITLDQIKHSYFSIPKREIPWEDGKFETPSGKFELYSEMAMAEGTSPLPTYIPALEGGREFPLRLLTPHCKKSLHSQHFVFISEVPVVYLNKKTFVSNHLEMSGLVKIESKQGILIAKPEIDESVGDEILMIYEGWWHKSGSVNFLTEDIISDIGEQAAIYDCFCKISNHK</sequence>
<dbReference type="InterPro" id="IPR006963">
    <property type="entry name" value="Mopterin_OxRdtase_4Fe-4S_dom"/>
</dbReference>
<dbReference type="Pfam" id="PF01568">
    <property type="entry name" value="Molydop_binding"/>
    <property type="match status" value="1"/>
</dbReference>
<evidence type="ECO:0000259" key="8">
    <source>
        <dbReference type="PROSITE" id="PS51669"/>
    </source>
</evidence>
<comment type="similarity">
    <text evidence="2">Belongs to the prokaryotic molybdopterin-containing oxidoreductase family.</text>
</comment>